<gene>
    <name evidence="1" type="ORF">CPT_Stitch147</name>
</gene>
<keyword evidence="2" id="KW-1185">Reference proteome</keyword>
<reference evidence="1 2" key="1">
    <citation type="journal article" date="2015" name="Genome Announc.">
        <title>Complete Genome of Salmonella enterica Serovar Typhimurium T5-Like Siphophage Stitch.</title>
        <authorList>
            <person name="Grover J.M."/>
            <person name="Luna A.J."/>
            <person name="Wood T.L."/>
            <person name="Chamakura K.R."/>
            <person name="Kuty Everett G.F."/>
        </authorList>
    </citation>
    <scope>NUCLEOTIDE SEQUENCE [LARGE SCALE GENOMIC DNA]</scope>
</reference>
<dbReference type="Proteomes" id="UP000030204">
    <property type="component" value="Segment"/>
</dbReference>
<dbReference type="RefSeq" id="YP_009146088.1">
    <property type="nucleotide sequence ID" value="NC_027297.1"/>
</dbReference>
<dbReference type="OrthoDB" id="12797at10239"/>
<name>A0A0A0RWJ0_9CAUD</name>
<sequence>MINLKDITLETRTIELAYPGMPNFKLQLNYMSRAASKRVISSAKRDEWVNGTMIQVQDDDKFIEAFVDTAIAGWTGLTIGDVEKLMLIETEADPTTEVPFSRDNAIMLMQNSAAFDSWINQTVFHLDTFRSSKT</sequence>
<organism evidence="1 2">
    <name type="scientific">Salmonella phage Stitch</name>
    <dbReference type="NCBI Taxonomy" id="2991861"/>
    <lineage>
        <taxon>Viruses</taxon>
        <taxon>Duplodnaviria</taxon>
        <taxon>Heunggongvirae</taxon>
        <taxon>Uroviricota</taxon>
        <taxon>Caudoviricetes</taxon>
        <taxon>Demerecviridae</taxon>
        <taxon>Markadamsvirinae</taxon>
        <taxon>Epseptimavirus</taxon>
        <taxon>Epseptimavirus stitch</taxon>
    </lineage>
</organism>
<dbReference type="KEGG" id="vg:24598843"/>
<dbReference type="GeneID" id="24598843"/>
<evidence type="ECO:0008006" key="3">
    <source>
        <dbReference type="Google" id="ProtNLM"/>
    </source>
</evidence>
<accession>A0A0A0RWJ0</accession>
<proteinExistence type="predicted"/>
<evidence type="ECO:0000313" key="1">
    <source>
        <dbReference type="EMBL" id="AIW04098.1"/>
    </source>
</evidence>
<protein>
    <recommendedName>
        <fullName evidence="3">Tape measure chaperone</fullName>
    </recommendedName>
</protein>
<dbReference type="EMBL" id="KM236244">
    <property type="protein sequence ID" value="AIW04098.1"/>
    <property type="molecule type" value="Genomic_DNA"/>
</dbReference>
<evidence type="ECO:0000313" key="2">
    <source>
        <dbReference type="Proteomes" id="UP000030204"/>
    </source>
</evidence>